<proteinExistence type="predicted"/>
<dbReference type="Pfam" id="PF00589">
    <property type="entry name" value="Phage_integrase"/>
    <property type="match status" value="1"/>
</dbReference>
<dbReference type="GO" id="GO:0006310">
    <property type="term" value="P:DNA recombination"/>
    <property type="evidence" value="ECO:0007669"/>
    <property type="project" value="UniProtKB-KW"/>
</dbReference>
<evidence type="ECO:0000256" key="1">
    <source>
        <dbReference type="ARBA" id="ARBA00023172"/>
    </source>
</evidence>
<dbReference type="InterPro" id="IPR013762">
    <property type="entry name" value="Integrase-like_cat_sf"/>
</dbReference>
<dbReference type="SUPFAM" id="SSF56349">
    <property type="entry name" value="DNA breaking-rejoining enzymes"/>
    <property type="match status" value="1"/>
</dbReference>
<feature type="domain" description="Tyr recombinase" evidence="2">
    <location>
        <begin position="8"/>
        <end position="192"/>
    </location>
</feature>
<sequence length="201" mass="22770">MRPGHEKKLPVVLSRDEVRKLLRNVRLLRYRVCLTTIYSCGLRLSEGTQLKVEDVDGDRGFISVRHSKGHMGNKDRNVPLPQKTLELLREQWKSHRNEVWLFPSAGYGGTNMPCATKPVSKSSVQVALRSALKTSDINKKATVHTLRHSWATHLLEDGVNLRLIQAWLGHRSPASTSVYTHLTEKAKTMAVKSINKLMDEL</sequence>
<evidence type="ECO:0000259" key="2">
    <source>
        <dbReference type="PROSITE" id="PS51898"/>
    </source>
</evidence>
<organism evidence="3 4">
    <name type="scientific">Candidatus Desulfatibia vada</name>
    <dbReference type="NCBI Taxonomy" id="2841696"/>
    <lineage>
        <taxon>Bacteria</taxon>
        <taxon>Pseudomonadati</taxon>
        <taxon>Thermodesulfobacteriota</taxon>
        <taxon>Desulfobacteria</taxon>
        <taxon>Desulfobacterales</taxon>
        <taxon>Desulfobacterales incertae sedis</taxon>
        <taxon>Candidatus Desulfatibia</taxon>
    </lineage>
</organism>
<dbReference type="InterPro" id="IPR011010">
    <property type="entry name" value="DNA_brk_join_enz"/>
</dbReference>
<dbReference type="EMBL" id="JACNIG010000329">
    <property type="protein sequence ID" value="MBC8433745.1"/>
    <property type="molecule type" value="Genomic_DNA"/>
</dbReference>
<dbReference type="Proteomes" id="UP000605201">
    <property type="component" value="Unassembled WGS sequence"/>
</dbReference>
<dbReference type="Gene3D" id="1.10.443.10">
    <property type="entry name" value="Intergrase catalytic core"/>
    <property type="match status" value="1"/>
</dbReference>
<dbReference type="AlphaFoldDB" id="A0A8J6TTY0"/>
<keyword evidence="1" id="KW-0233">DNA recombination</keyword>
<accession>A0A8J6TTY0</accession>
<dbReference type="GO" id="GO:0003677">
    <property type="term" value="F:DNA binding"/>
    <property type="evidence" value="ECO:0007669"/>
    <property type="project" value="InterPro"/>
</dbReference>
<dbReference type="PANTHER" id="PTHR30349">
    <property type="entry name" value="PHAGE INTEGRASE-RELATED"/>
    <property type="match status" value="1"/>
</dbReference>
<gene>
    <name evidence="3" type="ORF">H8D96_17685</name>
</gene>
<evidence type="ECO:0000313" key="4">
    <source>
        <dbReference type="Proteomes" id="UP000605201"/>
    </source>
</evidence>
<evidence type="ECO:0000313" key="3">
    <source>
        <dbReference type="EMBL" id="MBC8433745.1"/>
    </source>
</evidence>
<dbReference type="PROSITE" id="PS51898">
    <property type="entry name" value="TYR_RECOMBINASE"/>
    <property type="match status" value="1"/>
</dbReference>
<dbReference type="InterPro" id="IPR050090">
    <property type="entry name" value="Tyrosine_recombinase_XerCD"/>
</dbReference>
<dbReference type="InterPro" id="IPR002104">
    <property type="entry name" value="Integrase_catalytic"/>
</dbReference>
<reference evidence="3 4" key="1">
    <citation type="submission" date="2020-08" db="EMBL/GenBank/DDBJ databases">
        <title>Bridging the membrane lipid divide: bacteria of the FCB group superphylum have the potential to synthesize archaeal ether lipids.</title>
        <authorList>
            <person name="Villanueva L."/>
            <person name="Von Meijenfeldt F.A.B."/>
            <person name="Westbye A.B."/>
            <person name="Yadav S."/>
            <person name="Hopmans E.C."/>
            <person name="Dutilh B.E."/>
            <person name="Sinninghe Damste J.S."/>
        </authorList>
    </citation>
    <scope>NUCLEOTIDE SEQUENCE [LARGE SCALE GENOMIC DNA]</scope>
    <source>
        <strain evidence="3">NIOZ-UU17</strain>
    </source>
</reference>
<dbReference type="PANTHER" id="PTHR30349:SF64">
    <property type="entry name" value="PROPHAGE INTEGRASE INTD-RELATED"/>
    <property type="match status" value="1"/>
</dbReference>
<dbReference type="GO" id="GO:0015074">
    <property type="term" value="P:DNA integration"/>
    <property type="evidence" value="ECO:0007669"/>
    <property type="project" value="InterPro"/>
</dbReference>
<comment type="caution">
    <text evidence="3">The sequence shown here is derived from an EMBL/GenBank/DDBJ whole genome shotgun (WGS) entry which is preliminary data.</text>
</comment>
<name>A0A8J6TTY0_9BACT</name>
<protein>
    <submittedName>
        <fullName evidence="3">Tyrosine-type recombinase/integrase</fullName>
    </submittedName>
</protein>